<dbReference type="AlphaFoldDB" id="A0A0S2HV23"/>
<keyword evidence="3" id="KW-1185">Reference proteome</keyword>
<evidence type="ECO:0000313" key="3">
    <source>
        <dbReference type="Proteomes" id="UP000064893"/>
    </source>
</evidence>
<accession>A0A0S2HV23</accession>
<dbReference type="EMBL" id="CP013118">
    <property type="protein sequence ID" value="ALO13814.1"/>
    <property type="molecule type" value="Genomic_DNA"/>
</dbReference>
<feature type="transmembrane region" description="Helical" evidence="1">
    <location>
        <begin position="129"/>
        <end position="150"/>
    </location>
</feature>
<keyword evidence="1" id="KW-1133">Transmembrane helix</keyword>
<name>A0A0S2HV23_9BACT</name>
<proteinExistence type="predicted"/>
<evidence type="ECO:0000313" key="2">
    <source>
        <dbReference type="EMBL" id="ALO13814.1"/>
    </source>
</evidence>
<feature type="transmembrane region" description="Helical" evidence="1">
    <location>
        <begin position="12"/>
        <end position="32"/>
    </location>
</feature>
<reference evidence="2 3" key="1">
    <citation type="submission" date="2015-11" db="EMBL/GenBank/DDBJ databases">
        <title>Description and complete genome sequence of a novel strain predominating in hypersaline microbial mats and representing a new family of the Bacteriodetes phylum.</title>
        <authorList>
            <person name="Spring S."/>
            <person name="Bunk B."/>
            <person name="Sproer C."/>
            <person name="Klenk H.-P."/>
        </authorList>
    </citation>
    <scope>NUCLEOTIDE SEQUENCE [LARGE SCALE GENOMIC DNA]</scope>
    <source>
        <strain evidence="2 3">L21-Spi-D4</strain>
    </source>
</reference>
<evidence type="ECO:0000256" key="1">
    <source>
        <dbReference type="SAM" id="Phobius"/>
    </source>
</evidence>
<protein>
    <submittedName>
        <fullName evidence="2">Uncharacterized protein</fullName>
    </submittedName>
</protein>
<gene>
    <name evidence="2" type="ORF">L21SP5_00132</name>
</gene>
<sequence>MKYIKKYSYLHTAFIGIPTGLAFLIGGIVYFYKAPMDVNDLKKIEGVIISAGLKTYYENNQKYSHFLVELDKYGVYKSVYGKHIEKLVNIPRDSFFNKDVDLWVSHNDDIIRQLQFDNQNIIKFTPRYWIGHVFLWFGLITLISSIIYVIKHPEDLTGKKKEKPKGEGK</sequence>
<dbReference type="RefSeq" id="WP_057951438.1">
    <property type="nucleotide sequence ID" value="NZ_CP013118.1"/>
</dbReference>
<keyword evidence="1" id="KW-0812">Transmembrane</keyword>
<dbReference type="Proteomes" id="UP000064893">
    <property type="component" value="Chromosome"/>
</dbReference>
<dbReference type="KEGG" id="blq:L21SP5_00132"/>
<dbReference type="OrthoDB" id="1122679at2"/>
<keyword evidence="1" id="KW-0472">Membrane</keyword>
<organism evidence="2 3">
    <name type="scientific">Salinivirga cyanobacteriivorans</name>
    <dbReference type="NCBI Taxonomy" id="1307839"/>
    <lineage>
        <taxon>Bacteria</taxon>
        <taxon>Pseudomonadati</taxon>
        <taxon>Bacteroidota</taxon>
        <taxon>Bacteroidia</taxon>
        <taxon>Bacteroidales</taxon>
        <taxon>Salinivirgaceae</taxon>
        <taxon>Salinivirga</taxon>
    </lineage>
</organism>